<dbReference type="InterPro" id="IPR036390">
    <property type="entry name" value="WH_DNA-bd_sf"/>
</dbReference>
<evidence type="ECO:0000313" key="3">
    <source>
        <dbReference type="Proteomes" id="UP000029046"/>
    </source>
</evidence>
<gene>
    <name evidence="2" type="ORF">BIGA_0248</name>
</gene>
<dbReference type="InterPro" id="IPR036388">
    <property type="entry name" value="WH-like_DNA-bd_sf"/>
</dbReference>
<comment type="caution">
    <text evidence="2">The sequence shown here is derived from an EMBL/GenBank/DDBJ whole genome shotgun (WGS) entry which is preliminary data.</text>
</comment>
<name>A0A087ASH6_9BIFI</name>
<dbReference type="Proteomes" id="UP000029046">
    <property type="component" value="Unassembled WGS sequence"/>
</dbReference>
<proteinExistence type="predicted"/>
<dbReference type="Gene3D" id="1.10.10.10">
    <property type="entry name" value="Winged helix-like DNA-binding domain superfamily/Winged helix DNA-binding domain"/>
    <property type="match status" value="1"/>
</dbReference>
<evidence type="ECO:0000259" key="1">
    <source>
        <dbReference type="Pfam" id="PF13601"/>
    </source>
</evidence>
<dbReference type="AlphaFoldDB" id="A0A087ASH6"/>
<dbReference type="InterPro" id="IPR027395">
    <property type="entry name" value="WH_DNA-bd_dom"/>
</dbReference>
<dbReference type="EMBL" id="JGYX01000001">
    <property type="protein sequence ID" value="KFI61726.1"/>
    <property type="molecule type" value="Genomic_DNA"/>
</dbReference>
<dbReference type="eggNOG" id="COG1846">
    <property type="taxonomic scope" value="Bacteria"/>
</dbReference>
<accession>A0A087ASH6</accession>
<keyword evidence="3" id="KW-1185">Reference proteome</keyword>
<dbReference type="PANTHER" id="PTHR37318">
    <property type="entry name" value="BSL7504 PROTEIN"/>
    <property type="match status" value="1"/>
</dbReference>
<organism evidence="2 3">
    <name type="scientific">Bifidobacterium pullorum subsp. gallinarum</name>
    <dbReference type="NCBI Taxonomy" id="78344"/>
    <lineage>
        <taxon>Bacteria</taxon>
        <taxon>Bacillati</taxon>
        <taxon>Actinomycetota</taxon>
        <taxon>Actinomycetes</taxon>
        <taxon>Bifidobacteriales</taxon>
        <taxon>Bifidobacteriaceae</taxon>
        <taxon>Bifidobacterium</taxon>
    </lineage>
</organism>
<feature type="domain" description="Winged helix DNA-binding" evidence="1">
    <location>
        <begin position="14"/>
        <end position="95"/>
    </location>
</feature>
<evidence type="ECO:0000313" key="2">
    <source>
        <dbReference type="EMBL" id="KFI61726.1"/>
    </source>
</evidence>
<protein>
    <submittedName>
        <fullName evidence="2">Transcriptional regulator</fullName>
    </submittedName>
</protein>
<dbReference type="PANTHER" id="PTHR37318:SF1">
    <property type="entry name" value="BSL7504 PROTEIN"/>
    <property type="match status" value="1"/>
</dbReference>
<dbReference type="RefSeq" id="WP_033505823.1">
    <property type="nucleotide sequence ID" value="NZ_JGYX01000001.1"/>
</dbReference>
<dbReference type="Pfam" id="PF13601">
    <property type="entry name" value="HTH_34"/>
    <property type="match status" value="1"/>
</dbReference>
<sequence length="99" mass="11181">MREPQFDEVIHAPIRLRICGLLATYSPMRFDVLRDTLQISDASCSKHLKTLADHSYVSLSKKPGADKGYKITWVALTEQGRRAFDEHVAALRRIVAGEI</sequence>
<dbReference type="SUPFAM" id="SSF46785">
    <property type="entry name" value="Winged helix' DNA-binding domain"/>
    <property type="match status" value="1"/>
</dbReference>
<dbReference type="OrthoDB" id="4952043at2"/>
<reference evidence="2 3" key="1">
    <citation type="submission" date="2014-03" db="EMBL/GenBank/DDBJ databases">
        <title>Genomics of Bifidobacteria.</title>
        <authorList>
            <person name="Ventura M."/>
            <person name="Milani C."/>
            <person name="Lugli G.A."/>
        </authorList>
    </citation>
    <scope>NUCLEOTIDE SEQUENCE [LARGE SCALE GENOMIC DNA]</scope>
    <source>
        <strain evidence="2 3">LMG 11586</strain>
    </source>
</reference>